<protein>
    <recommendedName>
        <fullName evidence="7">G domain-containing protein</fullName>
    </recommendedName>
</protein>
<dbReference type="GO" id="GO:0005525">
    <property type="term" value="F:GTP binding"/>
    <property type="evidence" value="ECO:0007669"/>
    <property type="project" value="UniProtKB-KW"/>
</dbReference>
<gene>
    <name evidence="8" type="ORF">SAY86_024152</name>
</gene>
<keyword evidence="9" id="KW-1185">Reference proteome</keyword>
<proteinExistence type="predicted"/>
<dbReference type="GO" id="GO:0005829">
    <property type="term" value="C:cytosol"/>
    <property type="evidence" value="ECO:0007669"/>
    <property type="project" value="TreeGrafter"/>
</dbReference>
<dbReference type="EMBL" id="JAXQNO010000008">
    <property type="protein sequence ID" value="KAK4793717.1"/>
    <property type="molecule type" value="Genomic_DNA"/>
</dbReference>
<keyword evidence="4" id="KW-0342">GTP-binding</keyword>
<evidence type="ECO:0000256" key="2">
    <source>
        <dbReference type="ARBA" id="ARBA00022741"/>
    </source>
</evidence>
<keyword evidence="1" id="KW-0963">Cytoplasm</keyword>
<dbReference type="InterPro" id="IPR006073">
    <property type="entry name" value="GTP-bd"/>
</dbReference>
<dbReference type="PANTHER" id="PTHR45709:SF2">
    <property type="entry name" value="LARGE SUBUNIT GTPASE 1 HOMOLOG"/>
    <property type="match status" value="1"/>
</dbReference>
<evidence type="ECO:0000259" key="7">
    <source>
        <dbReference type="Pfam" id="PF01926"/>
    </source>
</evidence>
<feature type="signal peptide" evidence="6">
    <location>
        <begin position="1"/>
        <end position="19"/>
    </location>
</feature>
<keyword evidence="6" id="KW-0732">Signal</keyword>
<evidence type="ECO:0000256" key="3">
    <source>
        <dbReference type="ARBA" id="ARBA00022801"/>
    </source>
</evidence>
<dbReference type="Gene3D" id="3.40.50.300">
    <property type="entry name" value="P-loop containing nucleotide triphosphate hydrolases"/>
    <property type="match status" value="1"/>
</dbReference>
<dbReference type="SUPFAM" id="SSF52540">
    <property type="entry name" value="P-loop containing nucleoside triphosphate hydrolases"/>
    <property type="match status" value="1"/>
</dbReference>
<feature type="chain" id="PRO_5043002751" description="G domain-containing protein" evidence="6">
    <location>
        <begin position="20"/>
        <end position="129"/>
    </location>
</feature>
<dbReference type="GO" id="GO:0003924">
    <property type="term" value="F:GTPase activity"/>
    <property type="evidence" value="ECO:0007669"/>
    <property type="project" value="InterPro"/>
</dbReference>
<evidence type="ECO:0000313" key="9">
    <source>
        <dbReference type="Proteomes" id="UP001346149"/>
    </source>
</evidence>
<evidence type="ECO:0000313" key="8">
    <source>
        <dbReference type="EMBL" id="KAK4793717.1"/>
    </source>
</evidence>
<dbReference type="Pfam" id="PF01926">
    <property type="entry name" value="MMR_HSR1"/>
    <property type="match status" value="1"/>
</dbReference>
<dbReference type="InterPro" id="IPR027417">
    <property type="entry name" value="P-loop_NTPase"/>
</dbReference>
<comment type="caution">
    <text evidence="8">The sequence shown here is derived from an EMBL/GenBank/DDBJ whole genome shotgun (WGS) entry which is preliminary data.</text>
</comment>
<evidence type="ECO:0000256" key="5">
    <source>
        <dbReference type="SAM" id="MobiDB-lite"/>
    </source>
</evidence>
<evidence type="ECO:0000256" key="6">
    <source>
        <dbReference type="SAM" id="SignalP"/>
    </source>
</evidence>
<organism evidence="8 9">
    <name type="scientific">Trapa natans</name>
    <name type="common">Water chestnut</name>
    <dbReference type="NCBI Taxonomy" id="22666"/>
    <lineage>
        <taxon>Eukaryota</taxon>
        <taxon>Viridiplantae</taxon>
        <taxon>Streptophyta</taxon>
        <taxon>Embryophyta</taxon>
        <taxon>Tracheophyta</taxon>
        <taxon>Spermatophyta</taxon>
        <taxon>Magnoliopsida</taxon>
        <taxon>eudicotyledons</taxon>
        <taxon>Gunneridae</taxon>
        <taxon>Pentapetalae</taxon>
        <taxon>rosids</taxon>
        <taxon>malvids</taxon>
        <taxon>Myrtales</taxon>
        <taxon>Lythraceae</taxon>
        <taxon>Trapa</taxon>
    </lineage>
</organism>
<reference evidence="8 9" key="1">
    <citation type="journal article" date="2023" name="Hortic Res">
        <title>Pangenome of water caltrop reveals structural variations and asymmetric subgenome divergence after allopolyploidization.</title>
        <authorList>
            <person name="Zhang X."/>
            <person name="Chen Y."/>
            <person name="Wang L."/>
            <person name="Yuan Y."/>
            <person name="Fang M."/>
            <person name="Shi L."/>
            <person name="Lu R."/>
            <person name="Comes H.P."/>
            <person name="Ma Y."/>
            <person name="Chen Y."/>
            <person name="Huang G."/>
            <person name="Zhou Y."/>
            <person name="Zheng Z."/>
            <person name="Qiu Y."/>
        </authorList>
    </citation>
    <scope>NUCLEOTIDE SEQUENCE [LARGE SCALE GENOMIC DNA]</scope>
    <source>
        <strain evidence="8">F231</strain>
    </source>
</reference>
<dbReference type="Proteomes" id="UP001346149">
    <property type="component" value="Unassembled WGS sequence"/>
</dbReference>
<evidence type="ECO:0000256" key="4">
    <source>
        <dbReference type="ARBA" id="ARBA00023134"/>
    </source>
</evidence>
<name>A0AAN7M8U9_TRANT</name>
<keyword evidence="3" id="KW-0378">Hydrolase</keyword>
<evidence type="ECO:0000256" key="1">
    <source>
        <dbReference type="ARBA" id="ARBA00022490"/>
    </source>
</evidence>
<feature type="domain" description="G" evidence="7">
    <location>
        <begin position="91"/>
        <end position="112"/>
    </location>
</feature>
<sequence length="129" mass="14528">MGWQHETLFLFWSAKAAFADLSGKPLPPRWREQSNLQETNNSDTKVHGRDELLACLQFEVEKIAMKRRDSGLHRSLSNGHSSSERTHSKTVTVGYPNVGKSSTINSLVGQKRTGVTYLLLQGRLSTFRL</sequence>
<dbReference type="PANTHER" id="PTHR45709">
    <property type="entry name" value="LARGE SUBUNIT GTPASE 1 HOMOLOG-RELATED"/>
    <property type="match status" value="1"/>
</dbReference>
<accession>A0AAN7M8U9</accession>
<dbReference type="AlphaFoldDB" id="A0AAN7M8U9"/>
<dbReference type="InterPro" id="IPR043358">
    <property type="entry name" value="GNL1-like"/>
</dbReference>
<keyword evidence="2" id="KW-0547">Nucleotide-binding</keyword>
<feature type="region of interest" description="Disordered" evidence="5">
    <location>
        <begin position="71"/>
        <end position="97"/>
    </location>
</feature>